<gene>
    <name evidence="1" type="ORF">JZ751_015032</name>
</gene>
<name>A0A8T2MMI8_9TELE</name>
<evidence type="ECO:0000313" key="1">
    <source>
        <dbReference type="EMBL" id="KAG9328310.1"/>
    </source>
</evidence>
<evidence type="ECO:0000313" key="2">
    <source>
        <dbReference type="Proteomes" id="UP000824540"/>
    </source>
</evidence>
<dbReference type="Proteomes" id="UP000824540">
    <property type="component" value="Unassembled WGS sequence"/>
</dbReference>
<feature type="non-terminal residue" evidence="1">
    <location>
        <position position="161"/>
    </location>
</feature>
<comment type="caution">
    <text evidence="1">The sequence shown here is derived from an EMBL/GenBank/DDBJ whole genome shotgun (WGS) entry which is preliminary data.</text>
</comment>
<dbReference type="AlphaFoldDB" id="A0A8T2MMI8"/>
<proteinExistence type="predicted"/>
<dbReference type="EMBL" id="JAFBMS010002392">
    <property type="protein sequence ID" value="KAG9328310.1"/>
    <property type="molecule type" value="Genomic_DNA"/>
</dbReference>
<organism evidence="1 2">
    <name type="scientific">Albula glossodonta</name>
    <name type="common">roundjaw bonefish</name>
    <dbReference type="NCBI Taxonomy" id="121402"/>
    <lineage>
        <taxon>Eukaryota</taxon>
        <taxon>Metazoa</taxon>
        <taxon>Chordata</taxon>
        <taxon>Craniata</taxon>
        <taxon>Vertebrata</taxon>
        <taxon>Euteleostomi</taxon>
        <taxon>Actinopterygii</taxon>
        <taxon>Neopterygii</taxon>
        <taxon>Teleostei</taxon>
        <taxon>Albuliformes</taxon>
        <taxon>Albulidae</taxon>
        <taxon>Albula</taxon>
    </lineage>
</organism>
<keyword evidence="2" id="KW-1185">Reference proteome</keyword>
<protein>
    <submittedName>
        <fullName evidence="1">Uncharacterized protein</fullName>
    </submittedName>
</protein>
<reference evidence="1" key="1">
    <citation type="thesis" date="2021" institute="BYU ScholarsArchive" country="Provo, UT, USA">
        <title>Applications of and Algorithms for Genome Assembly and Genomic Analyses with an Emphasis on Marine Teleosts.</title>
        <authorList>
            <person name="Pickett B.D."/>
        </authorList>
    </citation>
    <scope>NUCLEOTIDE SEQUENCE</scope>
    <source>
        <strain evidence="1">HI-2016</strain>
    </source>
</reference>
<sequence length="161" mass="17359">MESCLSCPENESVGVALVLALAAALANQEAERALSVVFFVTYGPIRSISARKRLLLPTPCLCAVTSRQSRAADAGLGFHFHCEFRGNNNMEPEIEDKTLELMCSVPRSLWLGCSLVAESLCALPSLQGLHQVLLLLYSALCPAHSIAQQHAPPTLLQSNMP</sequence>
<accession>A0A8T2MMI8</accession>